<keyword evidence="6 13" id="KW-0808">Transferase</keyword>
<dbReference type="Pfam" id="PF08544">
    <property type="entry name" value="GHMP_kinases_C"/>
    <property type="match status" value="1"/>
</dbReference>
<dbReference type="PIRSF" id="PIRSF000676">
    <property type="entry name" value="Homoser_kin"/>
    <property type="match status" value="1"/>
</dbReference>
<dbReference type="Pfam" id="PF00288">
    <property type="entry name" value="GHMP_kinases_N"/>
    <property type="match status" value="1"/>
</dbReference>
<feature type="binding site" evidence="13">
    <location>
        <begin position="84"/>
        <end position="94"/>
    </location>
    <ligand>
        <name>ATP</name>
        <dbReference type="ChEBI" id="CHEBI:30616"/>
    </ligand>
</feature>
<evidence type="ECO:0000256" key="10">
    <source>
        <dbReference type="ARBA" id="ARBA00022840"/>
    </source>
</evidence>
<dbReference type="RefSeq" id="WP_153926139.1">
    <property type="nucleotide sequence ID" value="NZ_JACRWE010000003.1"/>
</dbReference>
<dbReference type="InterPro" id="IPR020568">
    <property type="entry name" value="Ribosomal_Su5_D2-typ_SF"/>
</dbReference>
<comment type="catalytic activity">
    <reaction evidence="11 13">
        <text>L-homoserine + ATP = O-phospho-L-homoserine + ADP + H(+)</text>
        <dbReference type="Rhea" id="RHEA:13985"/>
        <dbReference type="ChEBI" id="CHEBI:15378"/>
        <dbReference type="ChEBI" id="CHEBI:30616"/>
        <dbReference type="ChEBI" id="CHEBI:57476"/>
        <dbReference type="ChEBI" id="CHEBI:57590"/>
        <dbReference type="ChEBI" id="CHEBI:456216"/>
        <dbReference type="EC" id="2.7.1.39"/>
    </reaction>
</comment>
<dbReference type="PANTHER" id="PTHR20861">
    <property type="entry name" value="HOMOSERINE/4-DIPHOSPHOCYTIDYL-2-C-METHYL-D-ERYTHRITOL KINASE"/>
    <property type="match status" value="1"/>
</dbReference>
<protein>
    <recommendedName>
        <fullName evidence="4 13">Homoserine kinase</fullName>
        <shortName evidence="13">HK</shortName>
        <shortName evidence="13">HSK</shortName>
        <ecNumber evidence="3 13">2.7.1.39</ecNumber>
    </recommendedName>
</protein>
<dbReference type="InterPro" id="IPR006204">
    <property type="entry name" value="GHMP_kinase_N_dom"/>
</dbReference>
<keyword evidence="10 13" id="KW-0067">ATP-binding</keyword>
<keyword evidence="17" id="KW-1185">Reference proteome</keyword>
<evidence type="ECO:0000256" key="5">
    <source>
        <dbReference type="ARBA" id="ARBA00022605"/>
    </source>
</evidence>
<evidence type="ECO:0000256" key="11">
    <source>
        <dbReference type="ARBA" id="ARBA00049375"/>
    </source>
</evidence>
<feature type="domain" description="GHMP kinase N-terminal" evidence="14">
    <location>
        <begin position="53"/>
        <end position="136"/>
    </location>
</feature>
<dbReference type="HAMAP" id="MF_00384">
    <property type="entry name" value="Homoser_kinase"/>
    <property type="match status" value="1"/>
</dbReference>
<dbReference type="Proteomes" id="UP000609849">
    <property type="component" value="Unassembled WGS sequence"/>
</dbReference>
<comment type="pathway">
    <text evidence="1 13">Amino-acid biosynthesis; L-threonine biosynthesis; L-threonine from L-aspartate: step 4/5.</text>
</comment>
<keyword evidence="7 13" id="KW-0791">Threonine biosynthesis</keyword>
<keyword evidence="5 13" id="KW-0028">Amino-acid biosynthesis</keyword>
<evidence type="ECO:0000256" key="4">
    <source>
        <dbReference type="ARBA" id="ARBA00017858"/>
    </source>
</evidence>
<evidence type="ECO:0000313" key="17">
    <source>
        <dbReference type="Proteomes" id="UP000609849"/>
    </source>
</evidence>
<dbReference type="EMBL" id="JACRWE010000003">
    <property type="protein sequence ID" value="MBC5996592.1"/>
    <property type="molecule type" value="Genomic_DNA"/>
</dbReference>
<evidence type="ECO:0000256" key="7">
    <source>
        <dbReference type="ARBA" id="ARBA00022697"/>
    </source>
</evidence>
<comment type="function">
    <text evidence="12 13">Catalyzes the ATP-dependent phosphorylation of L-homoserine to L-homoserine phosphate.</text>
</comment>
<organism evidence="16 17">
    <name type="scientific">Romboutsia faecis</name>
    <dbReference type="NCBI Taxonomy" id="2764597"/>
    <lineage>
        <taxon>Bacteria</taxon>
        <taxon>Bacillati</taxon>
        <taxon>Bacillota</taxon>
        <taxon>Clostridia</taxon>
        <taxon>Peptostreptococcales</taxon>
        <taxon>Peptostreptococcaceae</taxon>
        <taxon>Romboutsia</taxon>
    </lineage>
</organism>
<evidence type="ECO:0000256" key="1">
    <source>
        <dbReference type="ARBA" id="ARBA00005015"/>
    </source>
</evidence>
<keyword evidence="9 13" id="KW-0418">Kinase</keyword>
<evidence type="ECO:0000256" key="12">
    <source>
        <dbReference type="ARBA" id="ARBA00049954"/>
    </source>
</evidence>
<evidence type="ECO:0000259" key="15">
    <source>
        <dbReference type="Pfam" id="PF08544"/>
    </source>
</evidence>
<dbReference type="SUPFAM" id="SSF54211">
    <property type="entry name" value="Ribosomal protein S5 domain 2-like"/>
    <property type="match status" value="1"/>
</dbReference>
<dbReference type="InterPro" id="IPR014721">
    <property type="entry name" value="Ribsml_uS5_D2-typ_fold_subgr"/>
</dbReference>
<evidence type="ECO:0000256" key="2">
    <source>
        <dbReference type="ARBA" id="ARBA00007370"/>
    </source>
</evidence>
<dbReference type="PANTHER" id="PTHR20861:SF1">
    <property type="entry name" value="HOMOSERINE KINASE"/>
    <property type="match status" value="1"/>
</dbReference>
<dbReference type="InterPro" id="IPR000870">
    <property type="entry name" value="Homoserine_kinase"/>
</dbReference>
<keyword evidence="13" id="KW-0963">Cytoplasm</keyword>
<dbReference type="PROSITE" id="PS00627">
    <property type="entry name" value="GHMP_KINASES_ATP"/>
    <property type="match status" value="1"/>
</dbReference>
<evidence type="ECO:0000256" key="3">
    <source>
        <dbReference type="ARBA" id="ARBA00012078"/>
    </source>
</evidence>
<sequence length="297" mass="32927">MLEIIVPATTANIGPGFDTLGLALNLYNKFYITEIENGLEITGCDDDYKNENNLIYTSMQYFYNKVKPDKIPTGVKIDICTNIPLGRGLGSSATCIIAGVIAANILSDSNLSKKEILNIATEIEGHPDNIAPALFGNMIVSLYENNEVYYNVLDIPDELIFCAIIPDFELSTSLARSVLPSEIPHKDGVYNISRVSLLISSLINKNFDLIKIACHDKLHQIYRSPLIENYNDIVSKLYNLESIGVFLSGSGPTIMSIVLNDNYTFSDSIKSFLLTLNNTWEIKILKCDKQGTKVNII</sequence>
<evidence type="ECO:0000313" key="16">
    <source>
        <dbReference type="EMBL" id="MBC5996592.1"/>
    </source>
</evidence>
<evidence type="ECO:0000259" key="14">
    <source>
        <dbReference type="Pfam" id="PF00288"/>
    </source>
</evidence>
<evidence type="ECO:0000256" key="9">
    <source>
        <dbReference type="ARBA" id="ARBA00022777"/>
    </source>
</evidence>
<accession>A0ABR7JP94</accession>
<evidence type="ECO:0000256" key="8">
    <source>
        <dbReference type="ARBA" id="ARBA00022741"/>
    </source>
</evidence>
<dbReference type="Gene3D" id="3.30.230.10">
    <property type="match status" value="1"/>
</dbReference>
<evidence type="ECO:0000256" key="13">
    <source>
        <dbReference type="HAMAP-Rule" id="MF_00384"/>
    </source>
</evidence>
<keyword evidence="8 13" id="KW-0547">Nucleotide-binding</keyword>
<comment type="caution">
    <text evidence="16">The sequence shown here is derived from an EMBL/GenBank/DDBJ whole genome shotgun (WGS) entry which is preliminary data.</text>
</comment>
<dbReference type="SUPFAM" id="SSF55060">
    <property type="entry name" value="GHMP Kinase, C-terminal domain"/>
    <property type="match status" value="1"/>
</dbReference>
<proteinExistence type="inferred from homology"/>
<reference evidence="16 17" key="1">
    <citation type="submission" date="2020-08" db="EMBL/GenBank/DDBJ databases">
        <authorList>
            <person name="Liu C."/>
            <person name="Sun Q."/>
        </authorList>
    </citation>
    <scope>NUCLEOTIDE SEQUENCE [LARGE SCALE GENOMIC DNA]</scope>
    <source>
        <strain evidence="16 17">NSJ-18</strain>
    </source>
</reference>
<evidence type="ECO:0000256" key="6">
    <source>
        <dbReference type="ARBA" id="ARBA00022679"/>
    </source>
</evidence>
<dbReference type="InterPro" id="IPR006203">
    <property type="entry name" value="GHMP_knse_ATP-bd_CS"/>
</dbReference>
<feature type="domain" description="GHMP kinase C-terminal" evidence="15">
    <location>
        <begin position="199"/>
        <end position="258"/>
    </location>
</feature>
<comment type="similarity">
    <text evidence="2 13">Belongs to the GHMP kinase family. Homoserine kinase subfamily.</text>
</comment>
<dbReference type="Gene3D" id="3.30.70.890">
    <property type="entry name" value="GHMP kinase, C-terminal domain"/>
    <property type="match status" value="1"/>
</dbReference>
<dbReference type="InterPro" id="IPR013750">
    <property type="entry name" value="GHMP_kinase_C_dom"/>
</dbReference>
<dbReference type="PRINTS" id="PR00958">
    <property type="entry name" value="HOMSERKINASE"/>
</dbReference>
<gene>
    <name evidence="13" type="primary">thrB</name>
    <name evidence="16" type="ORF">H8923_07455</name>
</gene>
<name>A0ABR7JP94_9FIRM</name>
<dbReference type="NCBIfam" id="TIGR00191">
    <property type="entry name" value="thrB"/>
    <property type="match status" value="1"/>
</dbReference>
<dbReference type="InterPro" id="IPR036554">
    <property type="entry name" value="GHMP_kinase_C_sf"/>
</dbReference>
<dbReference type="EC" id="2.7.1.39" evidence="3 13"/>
<comment type="subcellular location">
    <subcellularLocation>
        <location evidence="13">Cytoplasm</location>
    </subcellularLocation>
</comment>
<dbReference type="GO" id="GO:0004413">
    <property type="term" value="F:homoserine kinase activity"/>
    <property type="evidence" value="ECO:0007669"/>
    <property type="project" value="UniProtKB-EC"/>
</dbReference>